<evidence type="ECO:0000313" key="8">
    <source>
        <dbReference type="Proteomes" id="UP000790347"/>
    </source>
</evidence>
<evidence type="ECO:0000256" key="5">
    <source>
        <dbReference type="ARBA" id="ARBA00035423"/>
    </source>
</evidence>
<dbReference type="PANTHER" id="PTHR12934">
    <property type="entry name" value="50S RIBOSOMAL PROTEIN L15"/>
    <property type="match status" value="1"/>
</dbReference>
<evidence type="ECO:0000256" key="1">
    <source>
        <dbReference type="ARBA" id="ARBA00007320"/>
    </source>
</evidence>
<evidence type="ECO:0000256" key="4">
    <source>
        <dbReference type="ARBA" id="ARBA00035299"/>
    </source>
</evidence>
<evidence type="ECO:0000259" key="6">
    <source>
        <dbReference type="Pfam" id="PF00828"/>
    </source>
</evidence>
<evidence type="ECO:0000256" key="3">
    <source>
        <dbReference type="ARBA" id="ARBA00023274"/>
    </source>
</evidence>
<dbReference type="GO" id="GO:0006412">
    <property type="term" value="P:translation"/>
    <property type="evidence" value="ECO:0007669"/>
    <property type="project" value="InterPro"/>
</dbReference>
<dbReference type="InterPro" id="IPR005749">
    <property type="entry name" value="Ribosomal_uL15_bac-type"/>
</dbReference>
<protein>
    <recommendedName>
        <fullName evidence="4">Large ribosomal subunit protein uL15m</fullName>
    </recommendedName>
    <alternativeName>
        <fullName evidence="5">39S ribosomal protein L15, mitochondrial</fullName>
    </alternativeName>
</protein>
<organism evidence="7 8">
    <name type="scientific">Dermatophagoides farinae</name>
    <name type="common">American house dust mite</name>
    <dbReference type="NCBI Taxonomy" id="6954"/>
    <lineage>
        <taxon>Eukaryota</taxon>
        <taxon>Metazoa</taxon>
        <taxon>Ecdysozoa</taxon>
        <taxon>Arthropoda</taxon>
        <taxon>Chelicerata</taxon>
        <taxon>Arachnida</taxon>
        <taxon>Acari</taxon>
        <taxon>Acariformes</taxon>
        <taxon>Sarcoptiformes</taxon>
        <taxon>Astigmata</taxon>
        <taxon>Psoroptidia</taxon>
        <taxon>Analgoidea</taxon>
        <taxon>Pyroglyphidae</taxon>
        <taxon>Dermatophagoidinae</taxon>
        <taxon>Dermatophagoides</taxon>
    </lineage>
</organism>
<dbReference type="PANTHER" id="PTHR12934:SF11">
    <property type="entry name" value="LARGE RIBOSOMAL SUBUNIT PROTEIN UL15M"/>
    <property type="match status" value="1"/>
</dbReference>
<dbReference type="EMBL" id="ASGP02000007">
    <property type="protein sequence ID" value="KAH9497900.1"/>
    <property type="molecule type" value="Genomic_DNA"/>
</dbReference>
<dbReference type="GO" id="GO:0005762">
    <property type="term" value="C:mitochondrial large ribosomal subunit"/>
    <property type="evidence" value="ECO:0007669"/>
    <property type="project" value="TreeGrafter"/>
</dbReference>
<reference evidence="7" key="2">
    <citation type="journal article" date="2022" name="Res Sq">
        <title>Comparative Genomics Reveals Insights into the Divergent Evolution of Astigmatic Mites and Household Pest Adaptations.</title>
        <authorList>
            <person name="Xiong Q."/>
            <person name="Wan A.T.-Y."/>
            <person name="Liu X.-Y."/>
            <person name="Fung C.S.-H."/>
            <person name="Xiao X."/>
            <person name="Malainual N."/>
            <person name="Hou J."/>
            <person name="Wang L."/>
            <person name="Wang M."/>
            <person name="Yang K."/>
            <person name="Cui Y."/>
            <person name="Leung E."/>
            <person name="Nong W."/>
            <person name="Shin S.-K."/>
            <person name="Au S."/>
            <person name="Jeong K.Y."/>
            <person name="Chew F.T."/>
            <person name="Hui J."/>
            <person name="Leung T.F."/>
            <person name="Tungtrongchitr A."/>
            <person name="Zhong N."/>
            <person name="Liu Z."/>
            <person name="Tsui S."/>
        </authorList>
    </citation>
    <scope>NUCLEOTIDE SEQUENCE</scope>
    <source>
        <strain evidence="7">Derf</strain>
        <tissue evidence="7">Whole organism</tissue>
    </source>
</reference>
<dbReference type="InterPro" id="IPR021131">
    <property type="entry name" value="Ribosomal_uL15/eL18"/>
</dbReference>
<dbReference type="GO" id="GO:0003735">
    <property type="term" value="F:structural constituent of ribosome"/>
    <property type="evidence" value="ECO:0007669"/>
    <property type="project" value="InterPro"/>
</dbReference>
<evidence type="ECO:0000313" key="7">
    <source>
        <dbReference type="EMBL" id="KAH9497900.1"/>
    </source>
</evidence>
<reference evidence="7" key="1">
    <citation type="submission" date="2013-05" db="EMBL/GenBank/DDBJ databases">
        <authorList>
            <person name="Yim A.K.Y."/>
            <person name="Chan T.F."/>
            <person name="Ji K.M."/>
            <person name="Liu X.Y."/>
            <person name="Zhou J.W."/>
            <person name="Li R.Q."/>
            <person name="Yang K.Y."/>
            <person name="Li J."/>
            <person name="Li M."/>
            <person name="Law P.T.W."/>
            <person name="Wu Y.L."/>
            <person name="Cai Z.L."/>
            <person name="Qin H."/>
            <person name="Bao Y."/>
            <person name="Leung R.K.K."/>
            <person name="Ng P.K.S."/>
            <person name="Zou J."/>
            <person name="Zhong X.J."/>
            <person name="Ran P.X."/>
            <person name="Zhong N.S."/>
            <person name="Liu Z.G."/>
            <person name="Tsui S.K.W."/>
        </authorList>
    </citation>
    <scope>NUCLEOTIDE SEQUENCE</scope>
    <source>
        <strain evidence="7">Derf</strain>
        <tissue evidence="7">Whole organism</tissue>
    </source>
</reference>
<feature type="domain" description="Large ribosomal subunit protein uL15/eL18" evidence="6">
    <location>
        <begin position="86"/>
        <end position="166"/>
    </location>
</feature>
<proteinExistence type="inferred from homology"/>
<dbReference type="AlphaFoldDB" id="A0A922HQF2"/>
<dbReference type="InterPro" id="IPR036227">
    <property type="entry name" value="Ribosomal_uL15/eL18_sf"/>
</dbReference>
<evidence type="ECO:0000256" key="2">
    <source>
        <dbReference type="ARBA" id="ARBA00022980"/>
    </source>
</evidence>
<name>A0A922HQF2_DERFA</name>
<gene>
    <name evidence="7" type="primary">MRPL15</name>
    <name evidence="7" type="ORF">DERF_013844</name>
</gene>
<dbReference type="SUPFAM" id="SSF52080">
    <property type="entry name" value="Ribosomal proteins L15p and L18e"/>
    <property type="match status" value="1"/>
</dbReference>
<sequence length="285" mass="33518">MNSPSEKALQILKYLPRVSLNNLVKNPYLKRKPRIDPRKERTINKSNRERRRFWPVGYEGGRTPFYMKIPIENYYRNFGHRRQYPPLSLYQLQTLIDNGVIDPSLPIDLASLCNSQFYRIDPFLSHYGVNLTDQGLDIFCSKINIEVQYTSEPVIAAIERNGGRITTGYFDIKSVQALMDPLKFFQQGIPIPKRGLPTEDAYAYYSDPKNRGYLADPKDVERERILLAQKYGYELKNDDHDNPMMLMKKSTRQIFFGLQPGWLINLRDKEILEPSNIEYKEYYRN</sequence>
<dbReference type="Proteomes" id="UP000790347">
    <property type="component" value="Unassembled WGS sequence"/>
</dbReference>
<dbReference type="Pfam" id="PF00828">
    <property type="entry name" value="Ribosomal_L27A"/>
    <property type="match status" value="1"/>
</dbReference>
<accession>A0A922HQF2</accession>
<keyword evidence="2" id="KW-0689">Ribosomal protein</keyword>
<keyword evidence="3" id="KW-0687">Ribonucleoprotein</keyword>
<comment type="similarity">
    <text evidence="1">Belongs to the universal ribosomal protein uL15 family.</text>
</comment>
<comment type="caution">
    <text evidence="7">The sequence shown here is derived from an EMBL/GenBank/DDBJ whole genome shotgun (WGS) entry which is preliminary data.</text>
</comment>
<keyword evidence="8" id="KW-1185">Reference proteome</keyword>